<keyword evidence="7" id="KW-1133">Transmembrane helix</keyword>
<evidence type="ECO:0000313" key="9">
    <source>
        <dbReference type="EMBL" id="BDW85485.1"/>
    </source>
</evidence>
<dbReference type="KEGG" id="rmai:MACH21_16620"/>
<feature type="signal peptide" evidence="7">
    <location>
        <begin position="1"/>
        <end position="18"/>
    </location>
</feature>
<evidence type="ECO:0000256" key="6">
    <source>
        <dbReference type="ARBA" id="ARBA00023004"/>
    </source>
</evidence>
<dbReference type="AlphaFoldDB" id="A0AA48KKV0"/>
<keyword evidence="10" id="KW-1185">Reference proteome</keyword>
<dbReference type="GO" id="GO:0017004">
    <property type="term" value="P:cytochrome complex assembly"/>
    <property type="evidence" value="ECO:0007669"/>
    <property type="project" value="UniProtKB-KW"/>
</dbReference>
<organism evidence="9 10">
    <name type="scientific">Roseicyclus marinus</name>
    <dbReference type="NCBI Taxonomy" id="2161673"/>
    <lineage>
        <taxon>Bacteria</taxon>
        <taxon>Pseudomonadati</taxon>
        <taxon>Pseudomonadota</taxon>
        <taxon>Alphaproteobacteria</taxon>
        <taxon>Rhodobacterales</taxon>
        <taxon>Roseobacteraceae</taxon>
        <taxon>Roseicyclus</taxon>
    </lineage>
</organism>
<name>A0AA48KKV0_9RHOB</name>
<feature type="domain" description="CcmH/CycL/Ccl2/NrfF N-terminal" evidence="8">
    <location>
        <begin position="8"/>
        <end position="149"/>
    </location>
</feature>
<evidence type="ECO:0000256" key="4">
    <source>
        <dbReference type="ARBA" id="ARBA00022729"/>
    </source>
</evidence>
<evidence type="ECO:0000256" key="1">
    <source>
        <dbReference type="ARBA" id="ARBA00010342"/>
    </source>
</evidence>
<dbReference type="InterPro" id="IPR005616">
    <property type="entry name" value="CcmH/CycL/Ccl2/NrfF_N"/>
</dbReference>
<keyword evidence="3 7" id="KW-0479">Metal-binding</keyword>
<feature type="transmembrane region" description="Helical" evidence="7">
    <location>
        <begin position="102"/>
        <end position="123"/>
    </location>
</feature>
<evidence type="ECO:0000313" key="10">
    <source>
        <dbReference type="Proteomes" id="UP001337723"/>
    </source>
</evidence>
<keyword evidence="7" id="KW-0472">Membrane</keyword>
<proteinExistence type="inferred from homology"/>
<comment type="function">
    <text evidence="7">Possible subunit of a heme lyase.</text>
</comment>
<keyword evidence="2 7" id="KW-0349">Heme</keyword>
<dbReference type="InterPro" id="IPR051263">
    <property type="entry name" value="C-type_cytochrome_biogenesis"/>
</dbReference>
<dbReference type="Pfam" id="PF03918">
    <property type="entry name" value="CcmH"/>
    <property type="match status" value="1"/>
</dbReference>
<dbReference type="GO" id="GO:0046872">
    <property type="term" value="F:metal ion binding"/>
    <property type="evidence" value="ECO:0007669"/>
    <property type="project" value="UniProtKB-KW"/>
</dbReference>
<protein>
    <recommendedName>
        <fullName evidence="7">Cytochrome c-type biogenesis protein</fullName>
    </recommendedName>
</protein>
<dbReference type="GO" id="GO:0005886">
    <property type="term" value="C:plasma membrane"/>
    <property type="evidence" value="ECO:0007669"/>
    <property type="project" value="TreeGrafter"/>
</dbReference>
<evidence type="ECO:0000256" key="5">
    <source>
        <dbReference type="ARBA" id="ARBA00022748"/>
    </source>
</evidence>
<keyword evidence="5" id="KW-0201">Cytochrome c-type biogenesis</keyword>
<dbReference type="InterPro" id="IPR038297">
    <property type="entry name" value="CcmH/CycL/NrfF/Ccl2_sf"/>
</dbReference>
<dbReference type="RefSeq" id="WP_338271302.1">
    <property type="nucleotide sequence ID" value="NZ_AP027266.1"/>
</dbReference>
<keyword evidence="6 7" id="KW-0408">Iron</keyword>
<dbReference type="CDD" id="cd16378">
    <property type="entry name" value="CcmH_N"/>
    <property type="match status" value="1"/>
</dbReference>
<evidence type="ECO:0000259" key="8">
    <source>
        <dbReference type="Pfam" id="PF03918"/>
    </source>
</evidence>
<dbReference type="EMBL" id="AP027266">
    <property type="protein sequence ID" value="BDW85485.1"/>
    <property type="molecule type" value="Genomic_DNA"/>
</dbReference>
<keyword evidence="4 7" id="KW-0732">Signal</keyword>
<comment type="similarity">
    <text evidence="1 7">Belongs to the CcmH/CycL/Ccl2/NrfF family.</text>
</comment>
<evidence type="ECO:0000256" key="2">
    <source>
        <dbReference type="ARBA" id="ARBA00022617"/>
    </source>
</evidence>
<dbReference type="PANTHER" id="PTHR47870">
    <property type="entry name" value="CYTOCHROME C-TYPE BIOGENESIS PROTEIN CCMH"/>
    <property type="match status" value="1"/>
</dbReference>
<dbReference type="Proteomes" id="UP001337723">
    <property type="component" value="Chromosome"/>
</dbReference>
<reference evidence="9 10" key="1">
    <citation type="submission" date="2023-01" db="EMBL/GenBank/DDBJ databases">
        <title>Complete genome sequence of Roseicyclus marinus strain Dej080120_10.</title>
        <authorList>
            <person name="Ueki S."/>
            <person name="Maruyama F."/>
        </authorList>
    </citation>
    <scope>NUCLEOTIDE SEQUENCE [LARGE SCALE GENOMIC DNA]</scope>
    <source>
        <strain evidence="9 10">Dej080120_10</strain>
    </source>
</reference>
<sequence length="151" mass="16495">MRALFLGVMLALASPALAVQPDEVLPDPVMEERARDISAGLRCLVCRNESIDESNATLARDLRLLVRERLVAGDSDEEVVSFIVDRYGEYVLLRPTLTGSNIVLWLAPALLLVLGAGLAAVYVRRRAQSPAPTEAALSAEEEARLKDLLRD</sequence>
<feature type="chain" id="PRO_5041488907" description="Cytochrome c-type biogenesis protein" evidence="7">
    <location>
        <begin position="19"/>
        <end position="151"/>
    </location>
</feature>
<keyword evidence="7" id="KW-0812">Transmembrane</keyword>
<gene>
    <name evidence="9" type="primary">ccmH</name>
    <name evidence="9" type="ORF">MACH21_16620</name>
</gene>
<dbReference type="PANTHER" id="PTHR47870:SF1">
    <property type="entry name" value="CYTOCHROME C-TYPE BIOGENESIS PROTEIN CCMH"/>
    <property type="match status" value="1"/>
</dbReference>
<evidence type="ECO:0000256" key="7">
    <source>
        <dbReference type="RuleBase" id="RU364112"/>
    </source>
</evidence>
<accession>A0AA48KKV0</accession>
<evidence type="ECO:0000256" key="3">
    <source>
        <dbReference type="ARBA" id="ARBA00022723"/>
    </source>
</evidence>
<dbReference type="Gene3D" id="1.10.8.640">
    <property type="entry name" value="Cytochrome C biogenesis protein"/>
    <property type="match status" value="1"/>
</dbReference>